<reference evidence="1" key="1">
    <citation type="submission" date="2021-02" db="EMBL/GenBank/DDBJ databases">
        <authorList>
            <person name="Bekaert M."/>
        </authorList>
    </citation>
    <scope>NUCLEOTIDE SEQUENCE</scope>
    <source>
        <strain evidence="1">IoA-00</strain>
    </source>
</reference>
<protein>
    <submittedName>
        <fullName evidence="1">(salmon louse) hypothetical protein</fullName>
    </submittedName>
</protein>
<proteinExistence type="predicted"/>
<gene>
    <name evidence="1" type="ORF">LSAA_110</name>
</gene>
<name>A0A817FA95_LEPSM</name>
<accession>A0A817FA95</accession>
<organism evidence="1 2">
    <name type="scientific">Lepeophtheirus salmonis</name>
    <name type="common">Salmon louse</name>
    <name type="synonym">Caligus salmonis</name>
    <dbReference type="NCBI Taxonomy" id="72036"/>
    <lineage>
        <taxon>Eukaryota</taxon>
        <taxon>Metazoa</taxon>
        <taxon>Ecdysozoa</taxon>
        <taxon>Arthropoda</taxon>
        <taxon>Crustacea</taxon>
        <taxon>Multicrustacea</taxon>
        <taxon>Hexanauplia</taxon>
        <taxon>Copepoda</taxon>
        <taxon>Siphonostomatoida</taxon>
        <taxon>Caligidae</taxon>
        <taxon>Lepeophtheirus</taxon>
    </lineage>
</organism>
<dbReference type="Proteomes" id="UP000675881">
    <property type="component" value="Unassembled WGS sequence"/>
</dbReference>
<evidence type="ECO:0000313" key="1">
    <source>
        <dbReference type="EMBL" id="CAF2742369.1"/>
    </source>
</evidence>
<dbReference type="AlphaFoldDB" id="A0A817FA95"/>
<sequence>MLSLVLEKILRKLPEEMIIYWNLGNELSIFEGMMEAVDNKIIVIAARKNILHVSHQGISKRIEKTVGSFGLQSWYIRRRNYFVEGESSLLIWRIYLNSFLEKLKLTSTKNNLFV</sequence>
<dbReference type="EMBL" id="CAJNVT010000017">
    <property type="protein sequence ID" value="CAF2742369.1"/>
    <property type="molecule type" value="Genomic_DNA"/>
</dbReference>
<comment type="caution">
    <text evidence="1">The sequence shown here is derived from an EMBL/GenBank/DDBJ whole genome shotgun (WGS) entry which is preliminary data.</text>
</comment>
<evidence type="ECO:0000313" key="2">
    <source>
        <dbReference type="Proteomes" id="UP000675881"/>
    </source>
</evidence>
<keyword evidence="2" id="KW-1185">Reference proteome</keyword>